<accession>A0AAN9BP36</accession>
<dbReference type="InterPro" id="IPR058265">
    <property type="entry name" value="DUF7959"/>
</dbReference>
<name>A0AAN9BP36_9CAEN</name>
<dbReference type="InterPro" id="IPR058831">
    <property type="entry name" value="LolA-like_dom_2nd"/>
</dbReference>
<protein>
    <submittedName>
        <fullName evidence="5">Uncharacterized protein</fullName>
    </submittedName>
</protein>
<feature type="chain" id="PRO_5042967393" evidence="2">
    <location>
        <begin position="24"/>
        <end position="625"/>
    </location>
</feature>
<feature type="domain" description="LolA-like" evidence="3">
    <location>
        <begin position="42"/>
        <end position="231"/>
    </location>
</feature>
<gene>
    <name evidence="5" type="ORF">V1264_013252</name>
</gene>
<keyword evidence="1" id="KW-0472">Membrane</keyword>
<keyword evidence="6" id="KW-1185">Reference proteome</keyword>
<keyword evidence="2" id="KW-0732">Signal</keyword>
<evidence type="ECO:0000313" key="6">
    <source>
        <dbReference type="Proteomes" id="UP001374579"/>
    </source>
</evidence>
<dbReference type="PANTHER" id="PTHR36902:SF1">
    <property type="entry name" value="ENRICHED IN SURFACE-LABELED PROTEOME PROTEIN 9"/>
    <property type="match status" value="1"/>
</dbReference>
<dbReference type="PANTHER" id="PTHR36902">
    <property type="entry name" value="ENRICHED IN SURFACE-LABELED PROTEOME PROTEIN 9"/>
    <property type="match status" value="1"/>
</dbReference>
<evidence type="ECO:0000256" key="2">
    <source>
        <dbReference type="SAM" id="SignalP"/>
    </source>
</evidence>
<keyword evidence="1" id="KW-1133">Transmembrane helix</keyword>
<organism evidence="5 6">
    <name type="scientific">Littorina saxatilis</name>
    <dbReference type="NCBI Taxonomy" id="31220"/>
    <lineage>
        <taxon>Eukaryota</taxon>
        <taxon>Metazoa</taxon>
        <taxon>Spiralia</taxon>
        <taxon>Lophotrochozoa</taxon>
        <taxon>Mollusca</taxon>
        <taxon>Gastropoda</taxon>
        <taxon>Caenogastropoda</taxon>
        <taxon>Littorinimorpha</taxon>
        <taxon>Littorinoidea</taxon>
        <taxon>Littorinidae</taxon>
        <taxon>Littorina</taxon>
    </lineage>
</organism>
<feature type="transmembrane region" description="Helical" evidence="1">
    <location>
        <begin position="600"/>
        <end position="624"/>
    </location>
</feature>
<dbReference type="Proteomes" id="UP001374579">
    <property type="component" value="Unassembled WGS sequence"/>
</dbReference>
<reference evidence="5 6" key="1">
    <citation type="submission" date="2024-02" db="EMBL/GenBank/DDBJ databases">
        <title>Chromosome-scale genome assembly of the rough periwinkle Littorina saxatilis.</title>
        <authorList>
            <person name="De Jode A."/>
            <person name="Faria R."/>
            <person name="Formenti G."/>
            <person name="Sims Y."/>
            <person name="Smith T.P."/>
            <person name="Tracey A."/>
            <person name="Wood J.M.D."/>
            <person name="Zagrodzka Z.B."/>
            <person name="Johannesson K."/>
            <person name="Butlin R.K."/>
            <person name="Leder E.H."/>
        </authorList>
    </citation>
    <scope>NUCLEOTIDE SEQUENCE [LARGE SCALE GENOMIC DNA]</scope>
    <source>
        <strain evidence="5">Snail1</strain>
        <tissue evidence="5">Muscle</tissue>
    </source>
</reference>
<feature type="signal peptide" evidence="2">
    <location>
        <begin position="1"/>
        <end position="23"/>
    </location>
</feature>
<evidence type="ECO:0000259" key="3">
    <source>
        <dbReference type="Pfam" id="PF25898"/>
    </source>
</evidence>
<dbReference type="Pfam" id="PF25899">
    <property type="entry name" value="DUF7959"/>
    <property type="match status" value="1"/>
</dbReference>
<dbReference type="Pfam" id="PF25898">
    <property type="entry name" value="LolA_2nd_metazoa"/>
    <property type="match status" value="2"/>
</dbReference>
<keyword evidence="1" id="KW-0812">Transmembrane</keyword>
<evidence type="ECO:0000256" key="1">
    <source>
        <dbReference type="SAM" id="Phobius"/>
    </source>
</evidence>
<evidence type="ECO:0000259" key="4">
    <source>
        <dbReference type="Pfam" id="PF25899"/>
    </source>
</evidence>
<comment type="caution">
    <text evidence="5">The sequence shown here is derived from an EMBL/GenBank/DDBJ whole genome shotgun (WGS) entry which is preliminary data.</text>
</comment>
<dbReference type="EMBL" id="JBAMIC010000003">
    <property type="protein sequence ID" value="KAK7109162.1"/>
    <property type="molecule type" value="Genomic_DNA"/>
</dbReference>
<feature type="domain" description="LolA-like" evidence="3">
    <location>
        <begin position="240"/>
        <end position="462"/>
    </location>
</feature>
<proteinExistence type="predicted"/>
<evidence type="ECO:0000313" key="5">
    <source>
        <dbReference type="EMBL" id="KAK7109162.1"/>
    </source>
</evidence>
<feature type="domain" description="DUF7959" evidence="4">
    <location>
        <begin position="481"/>
        <end position="567"/>
    </location>
</feature>
<dbReference type="AlphaFoldDB" id="A0AAN9BP36"/>
<sequence>MVPRHPEVVVWHMVVLTVVAVAGQRMANVCNDVPDDIDHSNKRPQIGNQFHVHVECQLSEQNQTAFVHEFYDMTRNRGRLTVQKPFGTNDYFMDYDQNLLLMVDPDTSKCKTGILLLSEDKFVFGFKMAGFNSQMYSPSGALHFSNANESYNGTSDVRGIVVDEWHSCQYLPSINATAHVVWYFSQKANWDMQVGMVTTPIRMTAVGKQVLPDNSVKPFSHVYDFFDFTQTVNLTDLEVPNGIYCPERSLLAPPKPFPTVPDSFFFVGEINDPFGVQFTYMEEAYDNDTKYSMYNFKMDVTDLTGINQYTELNDYNTGVGYMIDNSAGSCNLGPLTSGAMAFTKQVNGQQIRMKTPREFFMDKTVHYQYAGTQDARGIPCDRWVGVTNTAQGYEGQNVTLEWYFAAEDHESWNDYATATKYRLPVRFNLFLHGDVASQSYEFNIFYFNTKYYMHEVDISQCYKGTQRKTLRFSISLSNESIVRQNTLQMKQAIQNAVSLNTGISPMRIDNVELYFNPQNVWVTLDLLDSPPSYSDVKDSIAENSLSDAYKFLSDSFNSHTMQFFFATSVNVLTVTPNYDSLEDLTPIVPTGNSDKYTSGVLAGVGVAMVLVGGGGGAAGAYFFFK</sequence>